<evidence type="ECO:0000256" key="7">
    <source>
        <dbReference type="ARBA" id="ARBA00024353"/>
    </source>
</evidence>
<dbReference type="InterPro" id="IPR041916">
    <property type="entry name" value="Anti_sigma_zinc_sf"/>
</dbReference>
<sequence>MTNEQCISLIDYYNRTLSDEELEEFESHLESCSTCKQELEELMSLTEELPYLSEQIDVPKGMKARVLENIYAESKVIEDSHEKDSEQKAVELKKKSGRSRFLIPTIAAALLLSLATNVYLYKEVTQNSKSEELMPTSQVTLLPPDAQGDGIAIASLLSAAGQKSILLQASNLPKLQDDDVYQLWVIEGGQPYPAGAFQTNDSGQGTLTYSLEGLEGDWDTIAITVEQEPDLPTPQGEIVLAGGI</sequence>
<dbReference type="Pfam" id="PF13490">
    <property type="entry name" value="zf-HC2"/>
    <property type="match status" value="1"/>
</dbReference>
<proteinExistence type="inferred from homology"/>
<evidence type="ECO:0000256" key="6">
    <source>
        <dbReference type="ARBA" id="ARBA00023136"/>
    </source>
</evidence>
<keyword evidence="5" id="KW-1133">Transmembrane helix</keyword>
<evidence type="ECO:0000256" key="4">
    <source>
        <dbReference type="ARBA" id="ARBA00022692"/>
    </source>
</evidence>
<protein>
    <recommendedName>
        <fullName evidence="8">Anti-sigma-W factor RsiW</fullName>
    </recommendedName>
    <alternativeName>
        <fullName evidence="10">Regulator of SigK</fullName>
    </alternativeName>
    <alternativeName>
        <fullName evidence="9">Sigma-K anti-sigma factor RskA</fullName>
    </alternativeName>
</protein>
<comment type="subcellular location">
    <subcellularLocation>
        <location evidence="2">Cell membrane</location>
    </subcellularLocation>
    <subcellularLocation>
        <location evidence="1">Membrane</location>
        <topology evidence="1">Single-pass membrane protein</topology>
    </subcellularLocation>
</comment>
<name>A0ABW5C3C8_9BACI</name>
<evidence type="ECO:0000256" key="8">
    <source>
        <dbReference type="ARBA" id="ARBA00024438"/>
    </source>
</evidence>
<dbReference type="Proteomes" id="UP001597318">
    <property type="component" value="Unassembled WGS sequence"/>
</dbReference>
<dbReference type="PANTHER" id="PTHR37461">
    <property type="entry name" value="ANTI-SIGMA-K FACTOR RSKA"/>
    <property type="match status" value="1"/>
</dbReference>
<evidence type="ECO:0000256" key="1">
    <source>
        <dbReference type="ARBA" id="ARBA00004167"/>
    </source>
</evidence>
<keyword evidence="6" id="KW-0472">Membrane</keyword>
<comment type="similarity">
    <text evidence="7">Belongs to the zinc-associated anti-sigma factor (ZAS) superfamily. Anti-sigma-W factor family.</text>
</comment>
<dbReference type="InterPro" id="IPR051474">
    <property type="entry name" value="Anti-sigma-K/W_factor"/>
</dbReference>
<organism evidence="13 14">
    <name type="scientific">Metabacillus endolithicus</name>
    <dbReference type="NCBI Taxonomy" id="1535204"/>
    <lineage>
        <taxon>Bacteria</taxon>
        <taxon>Bacillati</taxon>
        <taxon>Bacillota</taxon>
        <taxon>Bacilli</taxon>
        <taxon>Bacillales</taxon>
        <taxon>Bacillaceae</taxon>
        <taxon>Metabacillus</taxon>
    </lineage>
</organism>
<evidence type="ECO:0000256" key="5">
    <source>
        <dbReference type="ARBA" id="ARBA00022989"/>
    </source>
</evidence>
<dbReference type="InterPro" id="IPR018764">
    <property type="entry name" value="RskA_C"/>
</dbReference>
<dbReference type="Gene3D" id="1.10.10.1320">
    <property type="entry name" value="Anti-sigma factor, zinc-finger domain"/>
    <property type="match status" value="1"/>
</dbReference>
<dbReference type="EMBL" id="JBHUIK010000006">
    <property type="protein sequence ID" value="MFD2216189.1"/>
    <property type="molecule type" value="Genomic_DNA"/>
</dbReference>
<comment type="caution">
    <text evidence="13">The sequence shown here is derived from an EMBL/GenBank/DDBJ whole genome shotgun (WGS) entry which is preliminary data.</text>
</comment>
<feature type="domain" description="Putative zinc-finger" evidence="12">
    <location>
        <begin position="11"/>
        <end position="35"/>
    </location>
</feature>
<evidence type="ECO:0000256" key="2">
    <source>
        <dbReference type="ARBA" id="ARBA00004236"/>
    </source>
</evidence>
<feature type="domain" description="Anti-sigma K factor RskA C-terminal" evidence="11">
    <location>
        <begin position="106"/>
        <end position="238"/>
    </location>
</feature>
<evidence type="ECO:0000256" key="10">
    <source>
        <dbReference type="ARBA" id="ARBA00030803"/>
    </source>
</evidence>
<evidence type="ECO:0000259" key="11">
    <source>
        <dbReference type="Pfam" id="PF10099"/>
    </source>
</evidence>
<dbReference type="RefSeq" id="WP_247339752.1">
    <property type="nucleotide sequence ID" value="NZ_CP095550.1"/>
</dbReference>
<evidence type="ECO:0000256" key="3">
    <source>
        <dbReference type="ARBA" id="ARBA00022475"/>
    </source>
</evidence>
<gene>
    <name evidence="13" type="ORF">ACFSKK_21175</name>
</gene>
<accession>A0ABW5C3C8</accession>
<keyword evidence="4" id="KW-0812">Transmembrane</keyword>
<evidence type="ECO:0000256" key="9">
    <source>
        <dbReference type="ARBA" id="ARBA00029829"/>
    </source>
</evidence>
<reference evidence="14" key="1">
    <citation type="journal article" date="2019" name="Int. J. Syst. Evol. Microbiol.">
        <title>The Global Catalogue of Microorganisms (GCM) 10K type strain sequencing project: providing services to taxonomists for standard genome sequencing and annotation.</title>
        <authorList>
            <consortium name="The Broad Institute Genomics Platform"/>
            <consortium name="The Broad Institute Genome Sequencing Center for Infectious Disease"/>
            <person name="Wu L."/>
            <person name="Ma J."/>
        </authorList>
    </citation>
    <scope>NUCLEOTIDE SEQUENCE [LARGE SCALE GENOMIC DNA]</scope>
    <source>
        <strain evidence="14">CGMCC 1.15474</strain>
    </source>
</reference>
<evidence type="ECO:0000313" key="13">
    <source>
        <dbReference type="EMBL" id="MFD2216189.1"/>
    </source>
</evidence>
<dbReference type="InterPro" id="IPR027383">
    <property type="entry name" value="Znf_put"/>
</dbReference>
<keyword evidence="14" id="KW-1185">Reference proteome</keyword>
<keyword evidence="3" id="KW-1003">Cell membrane</keyword>
<dbReference type="PANTHER" id="PTHR37461:SF1">
    <property type="entry name" value="ANTI-SIGMA-K FACTOR RSKA"/>
    <property type="match status" value="1"/>
</dbReference>
<dbReference type="Pfam" id="PF10099">
    <property type="entry name" value="RskA_C"/>
    <property type="match status" value="1"/>
</dbReference>
<evidence type="ECO:0000259" key="12">
    <source>
        <dbReference type="Pfam" id="PF13490"/>
    </source>
</evidence>
<evidence type="ECO:0000313" key="14">
    <source>
        <dbReference type="Proteomes" id="UP001597318"/>
    </source>
</evidence>